<dbReference type="GO" id="GO:0003677">
    <property type="term" value="F:DNA binding"/>
    <property type="evidence" value="ECO:0007669"/>
    <property type="project" value="InterPro"/>
</dbReference>
<dbReference type="CDD" id="cd00093">
    <property type="entry name" value="HTH_XRE"/>
    <property type="match status" value="1"/>
</dbReference>
<dbReference type="EMBL" id="BDQK01000005">
    <property type="protein sequence ID" value="GBF80031.1"/>
    <property type="molecule type" value="Genomic_DNA"/>
</dbReference>
<protein>
    <recommendedName>
        <fullName evidence="1">HTH cro/C1-type domain-containing protein</fullName>
    </recommendedName>
</protein>
<evidence type="ECO:0000259" key="1">
    <source>
        <dbReference type="PROSITE" id="PS50943"/>
    </source>
</evidence>
<feature type="domain" description="HTH cro/C1-type" evidence="1">
    <location>
        <begin position="21"/>
        <end position="40"/>
    </location>
</feature>
<dbReference type="Gene3D" id="1.10.260.40">
    <property type="entry name" value="lambda repressor-like DNA-binding domains"/>
    <property type="match status" value="1"/>
</dbReference>
<dbReference type="SUPFAM" id="SSF47413">
    <property type="entry name" value="lambda repressor-like DNA-binding domains"/>
    <property type="match status" value="1"/>
</dbReference>
<reference evidence="3" key="1">
    <citation type="submission" date="2017-05" db="EMBL/GenBank/DDBJ databases">
        <title>Physiological properties and genetic analysis related to exopolysaccharide production of fresh-water unicellular cyanobacterium Aphanothece sacrum, Suizenji Nori, that has been cultured as a food source in Japan.</title>
        <authorList>
            <person name="Kanesaki Y."/>
            <person name="Yoshikawa S."/>
            <person name="Ohki K."/>
        </authorList>
    </citation>
    <scope>NUCLEOTIDE SEQUENCE [LARGE SCALE GENOMIC DNA]</scope>
    <source>
        <strain evidence="3">FPU1</strain>
    </source>
</reference>
<comment type="caution">
    <text evidence="2">The sequence shown here is derived from an EMBL/GenBank/DDBJ whole genome shotgun (WGS) entry which is preliminary data.</text>
</comment>
<gene>
    <name evidence="2" type="ORF">AsFPU1_1432</name>
</gene>
<accession>A0A401IFN5</accession>
<keyword evidence="3" id="KW-1185">Reference proteome</keyword>
<dbReference type="PROSITE" id="PS50943">
    <property type="entry name" value="HTH_CROC1"/>
    <property type="match status" value="1"/>
</dbReference>
<sequence>MNSVTENSYTHDYVSPPGETIKDILEERGMTQVELAERMGRPKKNQRNY</sequence>
<evidence type="ECO:0000313" key="2">
    <source>
        <dbReference type="EMBL" id="GBF80031.1"/>
    </source>
</evidence>
<evidence type="ECO:0000313" key="3">
    <source>
        <dbReference type="Proteomes" id="UP000287247"/>
    </source>
</evidence>
<name>A0A401IFN5_APHSA</name>
<organism evidence="2 3">
    <name type="scientific">Aphanothece sacrum FPU1</name>
    <dbReference type="NCBI Taxonomy" id="1920663"/>
    <lineage>
        <taxon>Bacteria</taxon>
        <taxon>Bacillati</taxon>
        <taxon>Cyanobacteriota</taxon>
        <taxon>Cyanophyceae</taxon>
        <taxon>Oscillatoriophycideae</taxon>
        <taxon>Chroococcales</taxon>
        <taxon>Aphanothecaceae</taxon>
        <taxon>Aphanothece</taxon>
    </lineage>
</organism>
<dbReference type="InterPro" id="IPR010982">
    <property type="entry name" value="Lambda_DNA-bd_dom_sf"/>
</dbReference>
<dbReference type="InterPro" id="IPR001387">
    <property type="entry name" value="Cro/C1-type_HTH"/>
</dbReference>
<dbReference type="AlphaFoldDB" id="A0A401IFN5"/>
<proteinExistence type="predicted"/>
<dbReference type="Proteomes" id="UP000287247">
    <property type="component" value="Unassembled WGS sequence"/>
</dbReference>